<gene>
    <name evidence="1" type="ORF">C8J48_2740</name>
</gene>
<dbReference type="EMBL" id="PZZP01000002">
    <property type="protein sequence ID" value="PTM56418.1"/>
    <property type="molecule type" value="Genomic_DNA"/>
</dbReference>
<sequence>MSMFNKVLARFGVGNATVDTRLKQTRHRQGSLIEGEVHIQGGQVDQVVDEIYLFLVVLYHHENSQHEYVMEEFRLSEVITIGPAESKVIPFEIQLPQDTPLTTSGCPIYLKTGLDIAMAVNPDDTDGIEVIPHHNLEQVLKVIERIGFQLVSIEFEFEKYFSRHPFIQVFRFEPSGDLSSKLNMMDAVFYVGEEEMEIILLLDRRATDLLGSLEEALDLDKRSLRLQVTKEDLENDGAGVEDKLFDLIDEHSE</sequence>
<keyword evidence="2" id="KW-1185">Reference proteome</keyword>
<dbReference type="RefSeq" id="WP_107727764.1">
    <property type="nucleotide sequence ID" value="NZ_PZZP01000002.1"/>
</dbReference>
<dbReference type="PANTHER" id="PTHR40053:SF1">
    <property type="entry name" value="SPORULATION-CONTROL PROTEIN SPO0M"/>
    <property type="match status" value="1"/>
</dbReference>
<protein>
    <submittedName>
        <fullName evidence="1">Sporulation-control protein</fullName>
    </submittedName>
</protein>
<evidence type="ECO:0000313" key="1">
    <source>
        <dbReference type="EMBL" id="PTM56418.1"/>
    </source>
</evidence>
<evidence type="ECO:0000313" key="2">
    <source>
        <dbReference type="Proteomes" id="UP000241639"/>
    </source>
</evidence>
<comment type="caution">
    <text evidence="1">The sequence shown here is derived from an EMBL/GenBank/DDBJ whole genome shotgun (WGS) entry which is preliminary data.</text>
</comment>
<accession>A0A2T4Z3E9</accession>
<dbReference type="Pfam" id="PF07070">
    <property type="entry name" value="Spo0M"/>
    <property type="match status" value="1"/>
</dbReference>
<organism evidence="1 2">
    <name type="scientific">Desmospora activa DSM 45169</name>
    <dbReference type="NCBI Taxonomy" id="1121389"/>
    <lineage>
        <taxon>Bacteria</taxon>
        <taxon>Bacillati</taxon>
        <taxon>Bacillota</taxon>
        <taxon>Bacilli</taxon>
        <taxon>Bacillales</taxon>
        <taxon>Thermoactinomycetaceae</taxon>
        <taxon>Desmospora</taxon>
    </lineage>
</organism>
<dbReference type="OrthoDB" id="2351239at2"/>
<proteinExistence type="predicted"/>
<dbReference type="InterPro" id="IPR009776">
    <property type="entry name" value="Spore_0_M"/>
</dbReference>
<dbReference type="AlphaFoldDB" id="A0A2T4Z3E9"/>
<dbReference type="Proteomes" id="UP000241639">
    <property type="component" value="Unassembled WGS sequence"/>
</dbReference>
<name>A0A2T4Z3E9_9BACL</name>
<dbReference type="PANTHER" id="PTHR40053">
    <property type="entry name" value="SPORULATION-CONTROL PROTEIN SPO0M"/>
    <property type="match status" value="1"/>
</dbReference>
<reference evidence="1 2" key="1">
    <citation type="submission" date="2018-04" db="EMBL/GenBank/DDBJ databases">
        <title>Genomic Encyclopedia of Archaeal and Bacterial Type Strains, Phase II (KMG-II): from individual species to whole genera.</title>
        <authorList>
            <person name="Goeker M."/>
        </authorList>
    </citation>
    <scope>NUCLEOTIDE SEQUENCE [LARGE SCALE GENOMIC DNA]</scope>
    <source>
        <strain evidence="1 2">DSM 45169</strain>
    </source>
</reference>